<dbReference type="PANTHER" id="PTHR47331">
    <property type="entry name" value="PHD-TYPE DOMAIN-CONTAINING PROTEIN"/>
    <property type="match status" value="1"/>
</dbReference>
<protein>
    <submittedName>
        <fullName evidence="7">Putative serine/threonine-protein kinase roco5</fullName>
    </submittedName>
</protein>
<evidence type="ECO:0000256" key="2">
    <source>
        <dbReference type="ARBA" id="ARBA00022771"/>
    </source>
</evidence>
<dbReference type="GO" id="GO:0008270">
    <property type="term" value="F:zinc ion binding"/>
    <property type="evidence" value="ECO:0007669"/>
    <property type="project" value="UniProtKB-KW"/>
</dbReference>
<keyword evidence="7" id="KW-0808">Transferase</keyword>
<dbReference type="Pfam" id="PF00628">
    <property type="entry name" value="PHD"/>
    <property type="match status" value="1"/>
</dbReference>
<accession>A0A0P6J4Z4</accession>
<evidence type="ECO:0000256" key="5">
    <source>
        <dbReference type="SAM" id="MobiDB-lite"/>
    </source>
</evidence>
<dbReference type="SMART" id="SM00249">
    <property type="entry name" value="PHD"/>
    <property type="match status" value="1"/>
</dbReference>
<dbReference type="GO" id="GO:0016301">
    <property type="term" value="F:kinase activity"/>
    <property type="evidence" value="ECO:0007669"/>
    <property type="project" value="UniProtKB-KW"/>
</dbReference>
<dbReference type="PROSITE" id="PS01359">
    <property type="entry name" value="ZF_PHD_1"/>
    <property type="match status" value="1"/>
</dbReference>
<dbReference type="AlphaFoldDB" id="A0A0P6J4Z4"/>
<feature type="region of interest" description="Disordered" evidence="5">
    <location>
        <begin position="99"/>
        <end position="173"/>
    </location>
</feature>
<organism evidence="7">
    <name type="scientific">Aedes aegypti</name>
    <name type="common">Yellowfever mosquito</name>
    <name type="synonym">Culex aegypti</name>
    <dbReference type="NCBI Taxonomy" id="7159"/>
    <lineage>
        <taxon>Eukaryota</taxon>
        <taxon>Metazoa</taxon>
        <taxon>Ecdysozoa</taxon>
        <taxon>Arthropoda</taxon>
        <taxon>Hexapoda</taxon>
        <taxon>Insecta</taxon>
        <taxon>Pterygota</taxon>
        <taxon>Neoptera</taxon>
        <taxon>Endopterygota</taxon>
        <taxon>Diptera</taxon>
        <taxon>Nematocera</taxon>
        <taxon>Culicoidea</taxon>
        <taxon>Culicidae</taxon>
        <taxon>Culicinae</taxon>
        <taxon>Aedini</taxon>
        <taxon>Aedes</taxon>
        <taxon>Stegomyia</taxon>
    </lineage>
</organism>
<feature type="compositionally biased region" description="Basic and acidic residues" evidence="5">
    <location>
        <begin position="99"/>
        <end position="113"/>
    </location>
</feature>
<evidence type="ECO:0000256" key="4">
    <source>
        <dbReference type="PROSITE-ProRule" id="PRU00146"/>
    </source>
</evidence>
<dbReference type="Pfam" id="PF03564">
    <property type="entry name" value="DUF1759"/>
    <property type="match status" value="1"/>
</dbReference>
<dbReference type="InterPro" id="IPR019787">
    <property type="entry name" value="Znf_PHD-finger"/>
</dbReference>
<sequence length="702" mass="76354">MDPSESHCMLCDRPNHVDNLVQCDRCDGYLHYSCAEVGDSIADPDRSFTCNRCIESDEVVTVSSHSSHRTSNSSRSAARAALRLQQLEKERQIRRRELEDAEKFQRMRRHEQQLQEENEDGSTSTSRVSSRRIRDNTRKWVRAASQTGGVKSPIATTSTQIGSTIPTGTSQNPAIAPEGSTEATLAVPFSSGITSRVPAPVMAMRVIGNSWEQHSNHPTEVRTTTTTNSDQGMITRAEIVPPANLQIDQQLPGRMQQIAGAARTTTDCNMSSGTGGERVGAPISVGLSTDQVRTSISTLHVRLQPIDEAAQTSTPKQAPVVQTSVGNQLGPREKPNYLAKSGNTIGAVQGQLPHSTLLNILPGEPPPGPKGIGILPPFKSTLLTNPNPSISQQPNSQTIGRKTSVVSSLLERGQCGQSNPSLVLPVSGYQQFSVSNPQESQPPLGREQCMVFSERNQSVIQPPPGYENFVRNSETAPAGSWNTSYPTLANPGSANLFRTSGSYQQTRRLPDHALNSTEYPPAFGHQQCQLPSSTILGAQPGCQAFPAPGPDQSGPPTGRTHQYVPDQSARVQWNHTSDSQPRRGTRPTAEQMAARQVIGKELPIFAGDPKDWPLFLSSFNNSTETCGYNDAENLARLQRCLRGHALDSVKSRLLIPESVPVVLETLERLYGRPEVVIHALLKQMREISSPQGDDLKTLIQFG</sequence>
<feature type="non-terminal residue" evidence="7">
    <location>
        <position position="702"/>
    </location>
</feature>
<dbReference type="EMBL" id="GDUN01000747">
    <property type="protein sequence ID" value="JAN95172.1"/>
    <property type="molecule type" value="mRNA"/>
</dbReference>
<evidence type="ECO:0000256" key="3">
    <source>
        <dbReference type="ARBA" id="ARBA00022833"/>
    </source>
</evidence>
<dbReference type="Gene3D" id="3.30.40.10">
    <property type="entry name" value="Zinc/RING finger domain, C3HC4 (zinc finger)"/>
    <property type="match status" value="1"/>
</dbReference>
<dbReference type="InterPro" id="IPR013083">
    <property type="entry name" value="Znf_RING/FYVE/PHD"/>
</dbReference>
<dbReference type="PROSITE" id="PS50016">
    <property type="entry name" value="ZF_PHD_2"/>
    <property type="match status" value="1"/>
</dbReference>
<feature type="domain" description="PHD-type" evidence="6">
    <location>
        <begin position="5"/>
        <end position="56"/>
    </location>
</feature>
<feature type="compositionally biased region" description="Polar residues" evidence="5">
    <location>
        <begin position="144"/>
        <end position="173"/>
    </location>
</feature>
<reference evidence="7" key="1">
    <citation type="journal article" date="2016" name="PLoS ONE">
        <title>A Deep Insight into the Sialome of Male and Female Aedes aegypti Mosquitoes.</title>
        <authorList>
            <person name="Ribeiro J.M."/>
            <person name="Martin-Martin I."/>
            <person name="Arca B."/>
            <person name="Calvo E."/>
        </authorList>
    </citation>
    <scope>NUCLEOTIDE SEQUENCE</scope>
    <source>
        <strain evidence="7">Liverpool</strain>
        <tissue evidence="7">Salivary glands</tissue>
    </source>
</reference>
<proteinExistence type="evidence at transcript level"/>
<dbReference type="InterPro" id="IPR001965">
    <property type="entry name" value="Znf_PHD"/>
</dbReference>
<keyword evidence="1" id="KW-0479">Metal-binding</keyword>
<keyword evidence="2 4" id="KW-0863">Zinc-finger</keyword>
<evidence type="ECO:0000313" key="7">
    <source>
        <dbReference type="EMBL" id="JAN95172.1"/>
    </source>
</evidence>
<evidence type="ECO:0000259" key="6">
    <source>
        <dbReference type="PROSITE" id="PS50016"/>
    </source>
</evidence>
<keyword evidence="3" id="KW-0862">Zinc</keyword>
<dbReference type="InterPro" id="IPR019786">
    <property type="entry name" value="Zinc_finger_PHD-type_CS"/>
</dbReference>
<keyword evidence="7" id="KW-0418">Kinase</keyword>
<dbReference type="InterPro" id="IPR005312">
    <property type="entry name" value="DUF1759"/>
</dbReference>
<dbReference type="SUPFAM" id="SSF57903">
    <property type="entry name" value="FYVE/PHD zinc finger"/>
    <property type="match status" value="1"/>
</dbReference>
<dbReference type="InterPro" id="IPR011011">
    <property type="entry name" value="Znf_FYVE_PHD"/>
</dbReference>
<dbReference type="CDD" id="cd15489">
    <property type="entry name" value="PHD_SF"/>
    <property type="match status" value="1"/>
</dbReference>
<name>A0A0P6J4Z4_AEDAE</name>
<evidence type="ECO:0000256" key="1">
    <source>
        <dbReference type="ARBA" id="ARBA00022723"/>
    </source>
</evidence>